<feature type="transmembrane region" description="Helical" evidence="10">
    <location>
        <begin position="229"/>
        <end position="250"/>
    </location>
</feature>
<evidence type="ECO:0000256" key="8">
    <source>
        <dbReference type="ARBA" id="ARBA00023180"/>
    </source>
</evidence>
<evidence type="ECO:0000256" key="6">
    <source>
        <dbReference type="ARBA" id="ARBA00023136"/>
    </source>
</evidence>
<proteinExistence type="predicted"/>
<feature type="transmembrane region" description="Helical" evidence="10">
    <location>
        <begin position="65"/>
        <end position="89"/>
    </location>
</feature>
<name>A0A1S3JZN0_LINAN</name>
<sequence>MILSLSQAKICCAATNSMMCELNGTHVSHSMESPAICGNVDVRELINIDNVIFQSHLRVMFPIELTMAIIGFIENVISLAALLCIQRPWKPFHYILINIALADLIYMGLTIANCVLIVRMQVYEKPIKQIGNFDCSDDILEDMCRHFTLVPLYCTTGAVISLYLAVTQPLKYRSLLTKHRITIVMSLCYAATIGVYISLHARYTQFKVYWYIHDCWTYLYDHYLQASSLYLGVSCLVLFAANILLWCLIVRKARSPEATHSSGRIQTGNGQRKKKLFATVSVLLATNVIFWTPAVCTFFFIYYMALERNDPVSVDIVIAQSVTSFVSECNSLVNPIIYGIRLPDVRLGYRRLALKLLGDEQALKRLDEVSHVTNRGLPLNNLQT</sequence>
<evidence type="ECO:0000313" key="12">
    <source>
        <dbReference type="Proteomes" id="UP000085678"/>
    </source>
</evidence>
<organism evidence="12 13">
    <name type="scientific">Lingula anatina</name>
    <name type="common">Brachiopod</name>
    <name type="synonym">Lingula unguis</name>
    <dbReference type="NCBI Taxonomy" id="7574"/>
    <lineage>
        <taxon>Eukaryota</taxon>
        <taxon>Metazoa</taxon>
        <taxon>Spiralia</taxon>
        <taxon>Lophotrochozoa</taxon>
        <taxon>Brachiopoda</taxon>
        <taxon>Linguliformea</taxon>
        <taxon>Lingulata</taxon>
        <taxon>Lingulida</taxon>
        <taxon>Linguloidea</taxon>
        <taxon>Lingulidae</taxon>
        <taxon>Lingula</taxon>
    </lineage>
</organism>
<evidence type="ECO:0000256" key="3">
    <source>
        <dbReference type="ARBA" id="ARBA00022692"/>
    </source>
</evidence>
<accession>A0A1S3JZN0</accession>
<dbReference type="InterPro" id="IPR017452">
    <property type="entry name" value="GPCR_Rhodpsn_7TM"/>
</dbReference>
<evidence type="ECO:0000259" key="11">
    <source>
        <dbReference type="PROSITE" id="PS50262"/>
    </source>
</evidence>
<gene>
    <name evidence="13" type="primary">LOC106177567</name>
</gene>
<evidence type="ECO:0000313" key="13">
    <source>
        <dbReference type="RefSeq" id="XP_013415845.1"/>
    </source>
</evidence>
<dbReference type="KEGG" id="lak:106177567"/>
<feature type="domain" description="G-protein coupled receptors family 1 profile" evidence="11">
    <location>
        <begin position="74"/>
        <end position="338"/>
    </location>
</feature>
<dbReference type="GO" id="GO:0004930">
    <property type="term" value="F:G protein-coupled receptor activity"/>
    <property type="evidence" value="ECO:0007669"/>
    <property type="project" value="UniProtKB-KW"/>
</dbReference>
<feature type="transmembrane region" description="Helical" evidence="10">
    <location>
        <begin position="276"/>
        <end position="305"/>
    </location>
</feature>
<dbReference type="PANTHER" id="PTHR24246:SF27">
    <property type="entry name" value="ADENOSINE RECEPTOR, ISOFORM A"/>
    <property type="match status" value="1"/>
</dbReference>
<dbReference type="AlphaFoldDB" id="A0A1S3JZN0"/>
<reference evidence="13" key="1">
    <citation type="submission" date="2025-08" db="UniProtKB">
        <authorList>
            <consortium name="RefSeq"/>
        </authorList>
    </citation>
    <scope>IDENTIFICATION</scope>
    <source>
        <tissue evidence="13">Gonads</tissue>
    </source>
</reference>
<keyword evidence="4 10" id="KW-1133">Transmembrane helix</keyword>
<keyword evidence="9" id="KW-0807">Transducer</keyword>
<evidence type="ECO:0000256" key="10">
    <source>
        <dbReference type="SAM" id="Phobius"/>
    </source>
</evidence>
<keyword evidence="3 10" id="KW-0812">Transmembrane</keyword>
<evidence type="ECO:0000256" key="9">
    <source>
        <dbReference type="ARBA" id="ARBA00023224"/>
    </source>
</evidence>
<evidence type="ECO:0000256" key="1">
    <source>
        <dbReference type="ARBA" id="ARBA00004651"/>
    </source>
</evidence>
<comment type="subcellular location">
    <subcellularLocation>
        <location evidence="1">Cell membrane</location>
        <topology evidence="1">Multi-pass membrane protein</topology>
    </subcellularLocation>
</comment>
<evidence type="ECO:0000256" key="4">
    <source>
        <dbReference type="ARBA" id="ARBA00022989"/>
    </source>
</evidence>
<dbReference type="Proteomes" id="UP000085678">
    <property type="component" value="Unplaced"/>
</dbReference>
<dbReference type="Pfam" id="PF00001">
    <property type="entry name" value="7tm_1"/>
    <property type="match status" value="1"/>
</dbReference>
<evidence type="ECO:0000256" key="5">
    <source>
        <dbReference type="ARBA" id="ARBA00023040"/>
    </source>
</evidence>
<protein>
    <submittedName>
        <fullName evidence="13">Melanocortin receptor 4</fullName>
    </submittedName>
</protein>
<keyword evidence="2" id="KW-1003">Cell membrane</keyword>
<keyword evidence="5" id="KW-0297">G-protein coupled receptor</keyword>
<evidence type="ECO:0000256" key="7">
    <source>
        <dbReference type="ARBA" id="ARBA00023170"/>
    </source>
</evidence>
<keyword evidence="12" id="KW-1185">Reference proteome</keyword>
<dbReference type="PROSITE" id="PS50262">
    <property type="entry name" value="G_PROTEIN_RECEP_F1_2"/>
    <property type="match status" value="1"/>
</dbReference>
<dbReference type="RefSeq" id="XP_013415845.1">
    <property type="nucleotide sequence ID" value="XM_013560391.1"/>
</dbReference>
<dbReference type="GeneID" id="106177567"/>
<dbReference type="InParanoid" id="A0A1S3JZN0"/>
<dbReference type="SMART" id="SM01381">
    <property type="entry name" value="7TM_GPCR_Srsx"/>
    <property type="match status" value="1"/>
</dbReference>
<feature type="transmembrane region" description="Helical" evidence="10">
    <location>
        <begin position="181"/>
        <end position="199"/>
    </location>
</feature>
<keyword evidence="6 10" id="KW-0472">Membrane</keyword>
<keyword evidence="7 13" id="KW-0675">Receptor</keyword>
<feature type="transmembrane region" description="Helical" evidence="10">
    <location>
        <begin position="95"/>
        <end position="118"/>
    </location>
</feature>
<evidence type="ECO:0000256" key="2">
    <source>
        <dbReference type="ARBA" id="ARBA00022475"/>
    </source>
</evidence>
<dbReference type="PRINTS" id="PR00237">
    <property type="entry name" value="GPCRRHODOPSN"/>
</dbReference>
<dbReference type="PANTHER" id="PTHR24246">
    <property type="entry name" value="OLFACTORY RECEPTOR AND ADENOSINE RECEPTOR"/>
    <property type="match status" value="1"/>
</dbReference>
<dbReference type="OrthoDB" id="10017003at2759"/>
<dbReference type="CDD" id="cd00637">
    <property type="entry name" value="7tm_classA_rhodopsin-like"/>
    <property type="match status" value="1"/>
</dbReference>
<dbReference type="Gene3D" id="1.20.1070.10">
    <property type="entry name" value="Rhodopsin 7-helix transmembrane proteins"/>
    <property type="match status" value="1"/>
</dbReference>
<dbReference type="InterPro" id="IPR000276">
    <property type="entry name" value="GPCR_Rhodpsn"/>
</dbReference>
<dbReference type="GO" id="GO:0005886">
    <property type="term" value="C:plasma membrane"/>
    <property type="evidence" value="ECO:0007669"/>
    <property type="project" value="UniProtKB-SubCell"/>
</dbReference>
<keyword evidence="8" id="KW-0325">Glycoprotein</keyword>
<dbReference type="SUPFAM" id="SSF81321">
    <property type="entry name" value="Family A G protein-coupled receptor-like"/>
    <property type="match status" value="1"/>
</dbReference>